<dbReference type="Proteomes" id="UP000637980">
    <property type="component" value="Unassembled WGS sequence"/>
</dbReference>
<accession>A0ABQ3EQA5</accession>
<evidence type="ECO:0008006" key="3">
    <source>
        <dbReference type="Google" id="ProtNLM"/>
    </source>
</evidence>
<evidence type="ECO:0000313" key="1">
    <source>
        <dbReference type="EMBL" id="GHB47605.1"/>
    </source>
</evidence>
<proteinExistence type="predicted"/>
<comment type="caution">
    <text evidence="1">The sequence shown here is derived from an EMBL/GenBank/DDBJ whole genome shotgun (WGS) entry which is preliminary data.</text>
</comment>
<dbReference type="InterPro" id="IPR021352">
    <property type="entry name" value="DUF2971"/>
</dbReference>
<organism evidence="1 2">
    <name type="scientific">Pseudovibrio japonicus</name>
    <dbReference type="NCBI Taxonomy" id="366534"/>
    <lineage>
        <taxon>Bacteria</taxon>
        <taxon>Pseudomonadati</taxon>
        <taxon>Pseudomonadota</taxon>
        <taxon>Alphaproteobacteria</taxon>
        <taxon>Hyphomicrobiales</taxon>
        <taxon>Stappiaceae</taxon>
        <taxon>Pseudovibrio</taxon>
    </lineage>
</organism>
<dbReference type="Pfam" id="PF11185">
    <property type="entry name" value="DUF2971"/>
    <property type="match status" value="1"/>
</dbReference>
<evidence type="ECO:0000313" key="2">
    <source>
        <dbReference type="Proteomes" id="UP000637980"/>
    </source>
</evidence>
<keyword evidence="2" id="KW-1185">Reference proteome</keyword>
<dbReference type="RefSeq" id="WP_189438688.1">
    <property type="nucleotide sequence ID" value="NZ_BMXE01000010.1"/>
</dbReference>
<name>A0ABQ3EQA5_9HYPH</name>
<dbReference type="EMBL" id="BMXE01000010">
    <property type="protein sequence ID" value="GHB47605.1"/>
    <property type="molecule type" value="Genomic_DNA"/>
</dbReference>
<gene>
    <name evidence="1" type="ORF">GCM10007094_41120</name>
</gene>
<sequence>MEYVYHYTTIQVLALILDNKTLRFKAAATLNDKKEGSQIIKGRNELTFISSWSKEEEESLPMWSLYGGLDGVRIGLPIEIFESNLFMKDGPTVVEEYSNGPLLRTAENLAQGKRAYYHRGVEYHQEQHRSETIGDDGNDAIWFTKDRYWAYEKEYRFLFSFPLNTSVRSRVEGDYIDVGINEELLKEIKVLVGPRNMLANKVIAEALLKQVEAKYEVETSQIPYR</sequence>
<reference evidence="2" key="1">
    <citation type="journal article" date="2019" name="Int. J. Syst. Evol. Microbiol.">
        <title>The Global Catalogue of Microorganisms (GCM) 10K type strain sequencing project: providing services to taxonomists for standard genome sequencing and annotation.</title>
        <authorList>
            <consortium name="The Broad Institute Genomics Platform"/>
            <consortium name="The Broad Institute Genome Sequencing Center for Infectious Disease"/>
            <person name="Wu L."/>
            <person name="Ma J."/>
        </authorList>
    </citation>
    <scope>NUCLEOTIDE SEQUENCE [LARGE SCALE GENOMIC DNA]</scope>
    <source>
        <strain evidence="2">KCTC 12861</strain>
    </source>
</reference>
<protein>
    <recommendedName>
        <fullName evidence="3">DUF2971 domain-containing protein</fullName>
    </recommendedName>
</protein>